<proteinExistence type="predicted"/>
<organism evidence="2 3">
    <name type="scientific">Pangasianodon hypophthalmus</name>
    <name type="common">Striped catfish</name>
    <name type="synonym">Helicophagus hypophthalmus</name>
    <dbReference type="NCBI Taxonomy" id="310915"/>
    <lineage>
        <taxon>Eukaryota</taxon>
        <taxon>Metazoa</taxon>
        <taxon>Chordata</taxon>
        <taxon>Craniata</taxon>
        <taxon>Vertebrata</taxon>
        <taxon>Euteleostomi</taxon>
        <taxon>Actinopterygii</taxon>
        <taxon>Neopterygii</taxon>
        <taxon>Teleostei</taxon>
        <taxon>Ostariophysi</taxon>
        <taxon>Siluriformes</taxon>
        <taxon>Pangasiidae</taxon>
        <taxon>Pangasianodon</taxon>
    </lineage>
</organism>
<gene>
    <name evidence="2" type="ORF">PHYPO_G00140160</name>
</gene>
<evidence type="ECO:0000313" key="2">
    <source>
        <dbReference type="EMBL" id="KAB5528436.1"/>
    </source>
</evidence>
<evidence type="ECO:0000256" key="1">
    <source>
        <dbReference type="SAM" id="MobiDB-lite"/>
    </source>
</evidence>
<accession>A0A5N5KB85</accession>
<protein>
    <submittedName>
        <fullName evidence="2">Uncharacterized protein</fullName>
    </submittedName>
</protein>
<dbReference type="EMBL" id="VFJC01000025">
    <property type="protein sequence ID" value="KAB5528436.1"/>
    <property type="molecule type" value="Genomic_DNA"/>
</dbReference>
<dbReference type="AlphaFoldDB" id="A0A5N5KB85"/>
<dbReference type="Proteomes" id="UP000327468">
    <property type="component" value="Chromosome 24"/>
</dbReference>
<feature type="region of interest" description="Disordered" evidence="1">
    <location>
        <begin position="27"/>
        <end position="80"/>
    </location>
</feature>
<evidence type="ECO:0000313" key="3">
    <source>
        <dbReference type="Proteomes" id="UP000327468"/>
    </source>
</evidence>
<feature type="compositionally biased region" description="Basic and acidic residues" evidence="1">
    <location>
        <begin position="31"/>
        <end position="60"/>
    </location>
</feature>
<sequence>MAVNNLLLAALTGFPATQFSDNAFDWEESEGEARERERGSEWERKAKAGEQRERRGEERRRGRSGHRCKETPLHTLQHSSVSWNSSPITQVWLTVKLEQLQLYQI</sequence>
<comment type="caution">
    <text evidence="2">The sequence shown here is derived from an EMBL/GenBank/DDBJ whole genome shotgun (WGS) entry which is preliminary data.</text>
</comment>
<reference evidence="2 3" key="1">
    <citation type="submission" date="2019-06" db="EMBL/GenBank/DDBJ databases">
        <title>A chromosome-scale genome assembly of the striped catfish, Pangasianodon hypophthalmus.</title>
        <authorList>
            <person name="Wen M."/>
            <person name="Zahm M."/>
            <person name="Roques C."/>
            <person name="Cabau C."/>
            <person name="Klopp C."/>
            <person name="Donnadieu C."/>
            <person name="Jouanno E."/>
            <person name="Avarre J.-C."/>
            <person name="Campet M."/>
            <person name="Ha T.T.T."/>
            <person name="Dugue R."/>
            <person name="Lampietro C."/>
            <person name="Louis A."/>
            <person name="Herpin A."/>
            <person name="Echchiki A."/>
            <person name="Berthelot C."/>
            <person name="Parey E."/>
            <person name="Roest-Crollius H."/>
            <person name="Braasch I."/>
            <person name="Postlethwait J."/>
            <person name="Bobe J."/>
            <person name="Montfort J."/>
            <person name="Bouchez O."/>
            <person name="Begum T."/>
            <person name="Schartl M."/>
            <person name="Guiguen Y."/>
        </authorList>
    </citation>
    <scope>NUCLEOTIDE SEQUENCE [LARGE SCALE GENOMIC DNA]</scope>
    <source>
        <strain evidence="2 3">Indonesia</strain>
        <tissue evidence="2">Blood</tissue>
    </source>
</reference>
<name>A0A5N5KB85_PANHP</name>
<keyword evidence="3" id="KW-1185">Reference proteome</keyword>